<accession>A0A285NZI5</accession>
<proteinExistence type="predicted"/>
<name>A0A285NZI5_9AQUI</name>
<sequence>MTELLAFLTFLGKLLIAMLLIGIPLLLIIVFLSNFVYKRIFLKDEDQSKP</sequence>
<dbReference type="EMBL" id="OBEN01000005">
    <property type="protein sequence ID" value="SNZ14437.1"/>
    <property type="molecule type" value="Genomic_DNA"/>
</dbReference>
<dbReference type="RefSeq" id="WP_180764094.1">
    <property type="nucleotide sequence ID" value="NZ_OBEN01000005.1"/>
</dbReference>
<organism evidence="2 3">
    <name type="scientific">Hydrogenobacter hydrogenophilus</name>
    <dbReference type="NCBI Taxonomy" id="35835"/>
    <lineage>
        <taxon>Bacteria</taxon>
        <taxon>Pseudomonadati</taxon>
        <taxon>Aquificota</taxon>
        <taxon>Aquificia</taxon>
        <taxon>Aquificales</taxon>
        <taxon>Aquificaceae</taxon>
        <taxon>Hydrogenobacter</taxon>
    </lineage>
</organism>
<dbReference type="Proteomes" id="UP000218627">
    <property type="component" value="Unassembled WGS sequence"/>
</dbReference>
<evidence type="ECO:0000256" key="1">
    <source>
        <dbReference type="SAM" id="Phobius"/>
    </source>
</evidence>
<feature type="transmembrane region" description="Helical" evidence="1">
    <location>
        <begin position="14"/>
        <end position="37"/>
    </location>
</feature>
<dbReference type="AlphaFoldDB" id="A0A285NZI5"/>
<protein>
    <submittedName>
        <fullName evidence="2">Uncharacterized protein</fullName>
    </submittedName>
</protein>
<keyword evidence="1" id="KW-0812">Transmembrane</keyword>
<evidence type="ECO:0000313" key="3">
    <source>
        <dbReference type="Proteomes" id="UP000218627"/>
    </source>
</evidence>
<keyword evidence="3" id="KW-1185">Reference proteome</keyword>
<keyword evidence="1" id="KW-1133">Transmembrane helix</keyword>
<keyword evidence="1" id="KW-0472">Membrane</keyword>
<evidence type="ECO:0000313" key="2">
    <source>
        <dbReference type="EMBL" id="SNZ14437.1"/>
    </source>
</evidence>
<reference evidence="3" key="1">
    <citation type="submission" date="2017-09" db="EMBL/GenBank/DDBJ databases">
        <authorList>
            <person name="Varghese N."/>
            <person name="Submissions S."/>
        </authorList>
    </citation>
    <scope>NUCLEOTIDE SEQUENCE [LARGE SCALE GENOMIC DNA]</scope>
    <source>
        <strain evidence="3">DSM 2913</strain>
    </source>
</reference>
<gene>
    <name evidence="2" type="ORF">SAMN06265353_1094</name>
</gene>